<keyword evidence="1" id="KW-1133">Transmembrane helix</keyword>
<accession>A0ABT0JTN2</accession>
<dbReference type="EMBL" id="JALKFT010000002">
    <property type="protein sequence ID" value="MCK9874719.1"/>
    <property type="molecule type" value="Genomic_DNA"/>
</dbReference>
<evidence type="ECO:0000256" key="1">
    <source>
        <dbReference type="SAM" id="Phobius"/>
    </source>
</evidence>
<feature type="transmembrane region" description="Helical" evidence="1">
    <location>
        <begin position="149"/>
        <end position="168"/>
    </location>
</feature>
<feature type="transmembrane region" description="Helical" evidence="1">
    <location>
        <begin position="94"/>
        <end position="114"/>
    </location>
</feature>
<evidence type="ECO:0000313" key="3">
    <source>
        <dbReference type="Proteomes" id="UP001201873"/>
    </source>
</evidence>
<proteinExistence type="predicted"/>
<feature type="transmembrane region" description="Helical" evidence="1">
    <location>
        <begin position="296"/>
        <end position="321"/>
    </location>
</feature>
<feature type="transmembrane region" description="Helical" evidence="1">
    <location>
        <begin position="206"/>
        <end position="227"/>
    </location>
</feature>
<feature type="transmembrane region" description="Helical" evidence="1">
    <location>
        <begin position="234"/>
        <end position="256"/>
    </location>
</feature>
<evidence type="ECO:0008006" key="4">
    <source>
        <dbReference type="Google" id="ProtNLM"/>
    </source>
</evidence>
<reference evidence="2 3" key="1">
    <citation type="submission" date="2022-04" db="EMBL/GenBank/DDBJ databases">
        <title>Genome diversity in the genus Frankia.</title>
        <authorList>
            <person name="Carlos-Shanley C."/>
            <person name="Hahn D."/>
        </authorList>
    </citation>
    <scope>NUCLEOTIDE SEQUENCE [LARGE SCALE GENOMIC DNA]</scope>
    <source>
        <strain evidence="2 3">Ag45/Mut15</strain>
    </source>
</reference>
<feature type="transmembrane region" description="Helical" evidence="1">
    <location>
        <begin position="180"/>
        <end position="200"/>
    </location>
</feature>
<name>A0ABT0JTN2_9ACTN</name>
<sequence length="327" mass="31120">MSAGDLGSGVVTRSRPGAAGALAVPGAVVLAAGLAIGAAALATWALAVVVIVLQVALAWAWGRALRASPGTVALIAVWALLGDLSLLLTDGHPFHAIVGVGGTGVAAVIVYQLGLRRAVTLRAPAADMVRPATSGGAGVPSSERVSAELVTALSGIVLGLLLTGYLALRAGQGAEQPADLMTIAGLLGAGIVVAVARLVGWAGLPAAFAGPVGVAVAVAAGAGLGALGPGGLSVVAGLTAAAAGAVTAGLVDLVLVRASEGQAGEDQVGGDQVGGDQVGHERLARGGGVVRVGGSAAAAVAGAFVATVVPLACAAPLVYLVGRHLPG</sequence>
<evidence type="ECO:0000313" key="2">
    <source>
        <dbReference type="EMBL" id="MCK9874719.1"/>
    </source>
</evidence>
<protein>
    <recommendedName>
        <fullName evidence="4">Integral membrane protein</fullName>
    </recommendedName>
</protein>
<gene>
    <name evidence="2" type="ORF">MXD59_02795</name>
</gene>
<dbReference type="RefSeq" id="WP_248823321.1">
    <property type="nucleotide sequence ID" value="NZ_JALKFT010000002.1"/>
</dbReference>
<feature type="transmembrane region" description="Helical" evidence="1">
    <location>
        <begin position="67"/>
        <end position="87"/>
    </location>
</feature>
<keyword evidence="3" id="KW-1185">Reference proteome</keyword>
<keyword evidence="1" id="KW-0472">Membrane</keyword>
<keyword evidence="1" id="KW-0812">Transmembrane</keyword>
<comment type="caution">
    <text evidence="2">The sequence shown here is derived from an EMBL/GenBank/DDBJ whole genome shotgun (WGS) entry which is preliminary data.</text>
</comment>
<dbReference type="Proteomes" id="UP001201873">
    <property type="component" value="Unassembled WGS sequence"/>
</dbReference>
<organism evidence="2 3">
    <name type="scientific">Frankia umida</name>
    <dbReference type="NCBI Taxonomy" id="573489"/>
    <lineage>
        <taxon>Bacteria</taxon>
        <taxon>Bacillati</taxon>
        <taxon>Actinomycetota</taxon>
        <taxon>Actinomycetes</taxon>
        <taxon>Frankiales</taxon>
        <taxon>Frankiaceae</taxon>
        <taxon>Frankia</taxon>
    </lineage>
</organism>